<evidence type="ECO:0000256" key="4">
    <source>
        <dbReference type="ARBA" id="ARBA00022692"/>
    </source>
</evidence>
<dbReference type="PRINTS" id="PR00075">
    <property type="entry name" value="FACDDSATRASE"/>
</dbReference>
<evidence type="ECO:0000259" key="13">
    <source>
        <dbReference type="Pfam" id="PF00487"/>
    </source>
</evidence>
<evidence type="ECO:0000256" key="6">
    <source>
        <dbReference type="ARBA" id="ARBA00022989"/>
    </source>
</evidence>
<dbReference type="PANTHER" id="PTHR11351:SF31">
    <property type="entry name" value="DESATURASE 1, ISOFORM A-RELATED"/>
    <property type="match status" value="1"/>
</dbReference>
<dbReference type="RefSeq" id="WP_146515825.1">
    <property type="nucleotide sequence ID" value="NZ_SJPI01000002.1"/>
</dbReference>
<keyword evidence="6 12" id="KW-1133">Transmembrane helix</keyword>
<feature type="transmembrane region" description="Helical" evidence="12">
    <location>
        <begin position="77"/>
        <end position="96"/>
    </location>
</feature>
<proteinExistence type="inferred from homology"/>
<evidence type="ECO:0000256" key="8">
    <source>
        <dbReference type="ARBA" id="ARBA00023004"/>
    </source>
</evidence>
<dbReference type="Pfam" id="PF00487">
    <property type="entry name" value="FA_desaturase"/>
    <property type="match status" value="1"/>
</dbReference>
<dbReference type="InterPro" id="IPR005804">
    <property type="entry name" value="FA_desaturase_dom"/>
</dbReference>
<keyword evidence="3" id="KW-0444">Lipid biosynthesis</keyword>
<evidence type="ECO:0000256" key="9">
    <source>
        <dbReference type="ARBA" id="ARBA00023098"/>
    </source>
</evidence>
<evidence type="ECO:0000256" key="7">
    <source>
        <dbReference type="ARBA" id="ARBA00023002"/>
    </source>
</evidence>
<keyword evidence="4 12" id="KW-0812">Transmembrane</keyword>
<keyword evidence="8" id="KW-0408">Iron</keyword>
<keyword evidence="10 12" id="KW-0472">Membrane</keyword>
<evidence type="ECO:0000256" key="3">
    <source>
        <dbReference type="ARBA" id="ARBA00022516"/>
    </source>
</evidence>
<feature type="transmembrane region" description="Helical" evidence="12">
    <location>
        <begin position="49"/>
        <end position="71"/>
    </location>
</feature>
<dbReference type="OrthoDB" id="19906at2"/>
<keyword evidence="9" id="KW-0443">Lipid metabolism</keyword>
<dbReference type="Proteomes" id="UP000316598">
    <property type="component" value="Unassembled WGS sequence"/>
</dbReference>
<evidence type="ECO:0000256" key="10">
    <source>
        <dbReference type="ARBA" id="ARBA00023136"/>
    </source>
</evidence>
<evidence type="ECO:0000256" key="2">
    <source>
        <dbReference type="ARBA" id="ARBA00008749"/>
    </source>
</evidence>
<feature type="transmembrane region" description="Helical" evidence="12">
    <location>
        <begin position="198"/>
        <end position="220"/>
    </location>
</feature>
<dbReference type="EMBL" id="SJPI01000002">
    <property type="protein sequence ID" value="TWT50625.1"/>
    <property type="molecule type" value="Genomic_DNA"/>
</dbReference>
<gene>
    <name evidence="14" type="ORF">Pla22_33680</name>
</gene>
<keyword evidence="5" id="KW-0276">Fatty acid metabolism</keyword>
<evidence type="ECO:0000256" key="12">
    <source>
        <dbReference type="SAM" id="Phobius"/>
    </source>
</evidence>
<evidence type="ECO:0000313" key="15">
    <source>
        <dbReference type="Proteomes" id="UP000316598"/>
    </source>
</evidence>
<dbReference type="AlphaFoldDB" id="A0A5C5WKI2"/>
<dbReference type="GO" id="GO:0016717">
    <property type="term" value="F:oxidoreductase activity, acting on paired donors, with oxidation of a pair of donors resulting in the reduction of molecular oxygen to two molecules of water"/>
    <property type="evidence" value="ECO:0007669"/>
    <property type="project" value="InterPro"/>
</dbReference>
<comment type="caution">
    <text evidence="14">The sequence shown here is derived from an EMBL/GenBank/DDBJ whole genome shotgun (WGS) entry which is preliminary data.</text>
</comment>
<dbReference type="GO" id="GO:0016020">
    <property type="term" value="C:membrane"/>
    <property type="evidence" value="ECO:0007669"/>
    <property type="project" value="UniProtKB-SubCell"/>
</dbReference>
<protein>
    <submittedName>
        <fullName evidence="14">Fatty acid desaturase</fullName>
    </submittedName>
</protein>
<evidence type="ECO:0000256" key="1">
    <source>
        <dbReference type="ARBA" id="ARBA00004141"/>
    </source>
</evidence>
<evidence type="ECO:0000256" key="5">
    <source>
        <dbReference type="ARBA" id="ARBA00022832"/>
    </source>
</evidence>
<feature type="transmembrane region" description="Helical" evidence="12">
    <location>
        <begin position="226"/>
        <end position="246"/>
    </location>
</feature>
<accession>A0A5C5WKI2</accession>
<keyword evidence="11" id="KW-0275">Fatty acid biosynthesis</keyword>
<evidence type="ECO:0000313" key="14">
    <source>
        <dbReference type="EMBL" id="TWT50625.1"/>
    </source>
</evidence>
<evidence type="ECO:0000256" key="11">
    <source>
        <dbReference type="ARBA" id="ARBA00023160"/>
    </source>
</evidence>
<keyword evidence="15" id="KW-1185">Reference proteome</keyword>
<name>A0A5C5WKI2_9BACT</name>
<sequence>MSEAVADTDEVAPNDASRFNEDTIVDVPDTGLDPQRIPLPEATQPLKILWSYVAVLSVVHVLALGIFIPYLFTWSGLILGILGHFTFGMLGITIGYHRLLTHRGFTCPKWLEHSLAMMGMCNLQDSPARWVAIHRMHHQHSDRQPDPHSPLANFVWGHVGWVVCRHRDLDKTSHYERYVRDLLRDPFYLRLERHDGWFFVYLFHSLLITMAGAAFGYFVGGSGSEVIRYAASWTVWAVAARTVFVLHGTWSVNSLSHLFGYRNYETRDHSTNNWLVALISHGEGWHNNHHAQPRSAAHGHRWWEFDMSWRVIQFLEMIGLAKDVVRPKSNR</sequence>
<keyword evidence="7" id="KW-0560">Oxidoreductase</keyword>
<reference evidence="14 15" key="1">
    <citation type="submission" date="2019-02" db="EMBL/GenBank/DDBJ databases">
        <title>Deep-cultivation of Planctomycetes and their phenomic and genomic characterization uncovers novel biology.</title>
        <authorList>
            <person name="Wiegand S."/>
            <person name="Jogler M."/>
            <person name="Boedeker C."/>
            <person name="Pinto D."/>
            <person name="Vollmers J."/>
            <person name="Rivas-Marin E."/>
            <person name="Kohn T."/>
            <person name="Peeters S.H."/>
            <person name="Heuer A."/>
            <person name="Rast P."/>
            <person name="Oberbeckmann S."/>
            <person name="Bunk B."/>
            <person name="Jeske O."/>
            <person name="Meyerdierks A."/>
            <person name="Storesund J.E."/>
            <person name="Kallscheuer N."/>
            <person name="Luecker S."/>
            <person name="Lage O.M."/>
            <person name="Pohl T."/>
            <person name="Merkel B.J."/>
            <person name="Hornburger P."/>
            <person name="Mueller R.-W."/>
            <person name="Bruemmer F."/>
            <person name="Labrenz M."/>
            <person name="Spormann A.M."/>
            <person name="Op Den Camp H."/>
            <person name="Overmann J."/>
            <person name="Amann R."/>
            <person name="Jetten M.S.M."/>
            <person name="Mascher T."/>
            <person name="Medema M.H."/>
            <person name="Devos D.P."/>
            <person name="Kaster A.-K."/>
            <person name="Ovreas L."/>
            <person name="Rohde M."/>
            <person name="Galperin M.Y."/>
            <person name="Jogler C."/>
        </authorList>
    </citation>
    <scope>NUCLEOTIDE SEQUENCE [LARGE SCALE GENOMIC DNA]</scope>
    <source>
        <strain evidence="14 15">Pla22</strain>
    </source>
</reference>
<comment type="subcellular location">
    <subcellularLocation>
        <location evidence="1">Membrane</location>
        <topology evidence="1">Multi-pass membrane protein</topology>
    </subcellularLocation>
</comment>
<dbReference type="InterPro" id="IPR015876">
    <property type="entry name" value="Acyl-CoA_DS"/>
</dbReference>
<dbReference type="GO" id="GO:0006633">
    <property type="term" value="P:fatty acid biosynthetic process"/>
    <property type="evidence" value="ECO:0007669"/>
    <property type="project" value="UniProtKB-KW"/>
</dbReference>
<comment type="similarity">
    <text evidence="2">Belongs to the fatty acid desaturase type 2 family.</text>
</comment>
<organism evidence="14 15">
    <name type="scientific">Rubripirellula amarantea</name>
    <dbReference type="NCBI Taxonomy" id="2527999"/>
    <lineage>
        <taxon>Bacteria</taxon>
        <taxon>Pseudomonadati</taxon>
        <taxon>Planctomycetota</taxon>
        <taxon>Planctomycetia</taxon>
        <taxon>Pirellulales</taxon>
        <taxon>Pirellulaceae</taxon>
        <taxon>Rubripirellula</taxon>
    </lineage>
</organism>
<dbReference type="CDD" id="cd03505">
    <property type="entry name" value="Delta9-FADS-like"/>
    <property type="match status" value="1"/>
</dbReference>
<feature type="domain" description="Fatty acid desaturase" evidence="13">
    <location>
        <begin position="81"/>
        <end position="310"/>
    </location>
</feature>
<dbReference type="PANTHER" id="PTHR11351">
    <property type="entry name" value="ACYL-COA DESATURASE"/>
    <property type="match status" value="1"/>
</dbReference>